<dbReference type="InterPro" id="IPR002528">
    <property type="entry name" value="MATE_fam"/>
</dbReference>
<evidence type="ECO:0000256" key="7">
    <source>
        <dbReference type="ARBA" id="ARBA00022989"/>
    </source>
</evidence>
<feature type="transmembrane region" description="Helical" evidence="12">
    <location>
        <begin position="70"/>
        <end position="91"/>
    </location>
</feature>
<evidence type="ECO:0000256" key="6">
    <source>
        <dbReference type="ARBA" id="ARBA00022692"/>
    </source>
</evidence>
<evidence type="ECO:0000256" key="5">
    <source>
        <dbReference type="ARBA" id="ARBA00022475"/>
    </source>
</evidence>
<feature type="transmembrane region" description="Helical" evidence="12">
    <location>
        <begin position="283"/>
        <end position="309"/>
    </location>
</feature>
<evidence type="ECO:0000256" key="8">
    <source>
        <dbReference type="ARBA" id="ARBA00023065"/>
    </source>
</evidence>
<dbReference type="InterPro" id="IPR050222">
    <property type="entry name" value="MATE_MdtK"/>
</dbReference>
<feature type="transmembrane region" description="Helical" evidence="12">
    <location>
        <begin position="369"/>
        <end position="392"/>
    </location>
</feature>
<keyword evidence="5" id="KW-1003">Cell membrane</keyword>
<dbReference type="AlphaFoldDB" id="A0A1E5E4W0"/>
<feature type="transmembrane region" description="Helical" evidence="12">
    <location>
        <begin position="29"/>
        <end position="50"/>
    </location>
</feature>
<evidence type="ECO:0000256" key="4">
    <source>
        <dbReference type="ARBA" id="ARBA00022449"/>
    </source>
</evidence>
<feature type="transmembrane region" description="Helical" evidence="12">
    <location>
        <begin position="145"/>
        <end position="166"/>
    </location>
</feature>
<dbReference type="PANTHER" id="PTHR43298:SF2">
    <property type="entry name" value="FMN_FAD EXPORTER YEEO-RELATED"/>
    <property type="match status" value="1"/>
</dbReference>
<dbReference type="OrthoDB" id="9780160at2"/>
<feature type="transmembrane region" description="Helical" evidence="12">
    <location>
        <begin position="112"/>
        <end position="133"/>
    </location>
</feature>
<dbReference type="GO" id="GO:0015297">
    <property type="term" value="F:antiporter activity"/>
    <property type="evidence" value="ECO:0007669"/>
    <property type="project" value="UniProtKB-KW"/>
</dbReference>
<feature type="transmembrane region" description="Helical" evidence="12">
    <location>
        <begin position="173"/>
        <end position="194"/>
    </location>
</feature>
<evidence type="ECO:0000256" key="3">
    <source>
        <dbReference type="ARBA" id="ARBA00022448"/>
    </source>
</evidence>
<dbReference type="GO" id="GO:0042910">
    <property type="term" value="F:xenobiotic transmembrane transporter activity"/>
    <property type="evidence" value="ECO:0007669"/>
    <property type="project" value="InterPro"/>
</dbReference>
<keyword evidence="6 12" id="KW-0812">Transmembrane</keyword>
<comment type="subcellular location">
    <subcellularLocation>
        <location evidence="1">Cell inner membrane</location>
        <topology evidence="1">Multi-pass membrane protein</topology>
    </subcellularLocation>
</comment>
<keyword evidence="14" id="KW-1185">Reference proteome</keyword>
<evidence type="ECO:0000256" key="2">
    <source>
        <dbReference type="ARBA" id="ARBA00013489"/>
    </source>
</evidence>
<keyword evidence="9 12" id="KW-0472">Membrane</keyword>
<feature type="transmembrane region" description="Helical" evidence="12">
    <location>
        <begin position="329"/>
        <end position="349"/>
    </location>
</feature>
<evidence type="ECO:0000256" key="11">
    <source>
        <dbReference type="ARBA" id="ARBA00031636"/>
    </source>
</evidence>
<dbReference type="GO" id="GO:0006811">
    <property type="term" value="P:monoatomic ion transport"/>
    <property type="evidence" value="ECO:0007669"/>
    <property type="project" value="UniProtKB-KW"/>
</dbReference>
<keyword evidence="3" id="KW-0813">Transport</keyword>
<dbReference type="PANTHER" id="PTHR43298">
    <property type="entry name" value="MULTIDRUG RESISTANCE PROTEIN NORM-RELATED"/>
    <property type="match status" value="1"/>
</dbReference>
<feature type="transmembrane region" description="Helical" evidence="12">
    <location>
        <begin position="200"/>
        <end position="224"/>
    </location>
</feature>
<name>A0A1E5E4W0_9VIBR</name>
<evidence type="ECO:0000313" key="14">
    <source>
        <dbReference type="Proteomes" id="UP000094070"/>
    </source>
</evidence>
<feature type="transmembrane region" description="Helical" evidence="12">
    <location>
        <begin position="253"/>
        <end position="271"/>
    </location>
</feature>
<evidence type="ECO:0000313" key="13">
    <source>
        <dbReference type="EMBL" id="OEF28161.1"/>
    </source>
</evidence>
<evidence type="ECO:0000256" key="12">
    <source>
        <dbReference type="SAM" id="Phobius"/>
    </source>
</evidence>
<dbReference type="RefSeq" id="WP_017025491.1">
    <property type="nucleotide sequence ID" value="NZ_AJYK02000024.1"/>
</dbReference>
<comment type="caution">
    <text evidence="13">The sequence shown here is derived from an EMBL/GenBank/DDBJ whole genome shotgun (WGS) entry which is preliminary data.</text>
</comment>
<evidence type="ECO:0000256" key="9">
    <source>
        <dbReference type="ARBA" id="ARBA00023136"/>
    </source>
</evidence>
<dbReference type="InterPro" id="IPR048279">
    <property type="entry name" value="MdtK-like"/>
</dbReference>
<dbReference type="Proteomes" id="UP000094070">
    <property type="component" value="Unassembled WGS sequence"/>
</dbReference>
<dbReference type="PIRSF" id="PIRSF006603">
    <property type="entry name" value="DinF"/>
    <property type="match status" value="1"/>
</dbReference>
<keyword evidence="7 12" id="KW-1133">Transmembrane helix</keyword>
<dbReference type="NCBIfam" id="TIGR00797">
    <property type="entry name" value="matE"/>
    <property type="match status" value="1"/>
</dbReference>
<evidence type="ECO:0000256" key="1">
    <source>
        <dbReference type="ARBA" id="ARBA00004429"/>
    </source>
</evidence>
<protein>
    <recommendedName>
        <fullName evidence="2">Multidrug resistance protein NorM</fullName>
    </recommendedName>
    <alternativeName>
        <fullName evidence="11">Multidrug-efflux transporter</fullName>
    </alternativeName>
    <alternativeName>
        <fullName evidence="10">Na(+)/drug antiporter</fullName>
    </alternativeName>
</protein>
<accession>A0A1E5E4W0</accession>
<keyword evidence="4" id="KW-0050">Antiport</keyword>
<dbReference type="eggNOG" id="COG0534">
    <property type="taxonomic scope" value="Bacteria"/>
</dbReference>
<dbReference type="STRING" id="1188252.A1QC_05835"/>
<dbReference type="EMBL" id="AJYK02000024">
    <property type="protein sequence ID" value="OEF28161.1"/>
    <property type="molecule type" value="Genomic_DNA"/>
</dbReference>
<evidence type="ECO:0000256" key="10">
    <source>
        <dbReference type="ARBA" id="ARBA00030855"/>
    </source>
</evidence>
<feature type="transmembrane region" description="Helical" evidence="12">
    <location>
        <begin position="404"/>
        <end position="424"/>
    </location>
</feature>
<organism evidence="13 14">
    <name type="scientific">Vibrio rumoiensis 1S-45</name>
    <dbReference type="NCBI Taxonomy" id="1188252"/>
    <lineage>
        <taxon>Bacteria</taxon>
        <taxon>Pseudomonadati</taxon>
        <taxon>Pseudomonadota</taxon>
        <taxon>Gammaproteobacteria</taxon>
        <taxon>Vibrionales</taxon>
        <taxon>Vibrionaceae</taxon>
        <taxon>Vibrio</taxon>
    </lineage>
</organism>
<gene>
    <name evidence="13" type="ORF">A1QC_05835</name>
</gene>
<dbReference type="Pfam" id="PF01554">
    <property type="entry name" value="MatE"/>
    <property type="match status" value="2"/>
</dbReference>
<keyword evidence="8" id="KW-0406">Ion transport</keyword>
<reference evidence="13 14" key="1">
    <citation type="journal article" date="2012" name="Science">
        <title>Ecological populations of bacteria act as socially cohesive units of antibiotic production and resistance.</title>
        <authorList>
            <person name="Cordero O.X."/>
            <person name="Wildschutte H."/>
            <person name="Kirkup B."/>
            <person name="Proehl S."/>
            <person name="Ngo L."/>
            <person name="Hussain F."/>
            <person name="Le Roux F."/>
            <person name="Mincer T."/>
            <person name="Polz M.F."/>
        </authorList>
    </citation>
    <scope>NUCLEOTIDE SEQUENCE [LARGE SCALE GENOMIC DNA]</scope>
    <source>
        <strain evidence="13 14">1S-45</strain>
    </source>
</reference>
<dbReference type="GO" id="GO:0005886">
    <property type="term" value="C:plasma membrane"/>
    <property type="evidence" value="ECO:0007669"/>
    <property type="project" value="UniProtKB-SubCell"/>
</dbReference>
<sequence length="464" mass="50776">MSIQPHSCTQTNPPMSHLPPRLFSRVAKLAFPVALQSALVAILALADVLMVSDFGQTATAAVGIASRWHFVAIMIMAALATATGTLVSQYWGRDDKITAKTVTMQSLKFGSLIMIPVTILMVGFGAQIMRLQTDDVQVIQQGADYLLYSLPLLMLTHWVITAEAGLRSSGNAVLPLILAAITIAINIGLNFWLIHGGFGIPAMGVAGAALSTTIARVIQVGLIYGTLKAKQHWLIISEYQKHNPRLWQSYKRLAIPNAANAVLWAFGTLTYQTIYGHMGTTELAIYSMIGPFEGLCYAIFMGISVACSVLLGQSLGRDEYLQAQAMSKFFIKFIVAMGVLACGVMLLQRDNVIAFLDLDSPNFSGIADPAFVVMSFAIIIRMLNMLIINGILRAGGENHFCLRMDFIAMWMVGIPLTAYGAFVAELSFAWVYLLMISEEIVKLSLCFTRYLKKKWLNNLTIQTA</sequence>
<proteinExistence type="predicted"/>